<feature type="region of interest" description="Disordered" evidence="1">
    <location>
        <begin position="304"/>
        <end position="392"/>
    </location>
</feature>
<feature type="compositionally biased region" description="Pro residues" evidence="1">
    <location>
        <begin position="329"/>
        <end position="349"/>
    </location>
</feature>
<name>A0A7M2T5K2_STRCW</name>
<evidence type="ECO:0008006" key="4">
    <source>
        <dbReference type="Google" id="ProtNLM"/>
    </source>
</evidence>
<evidence type="ECO:0000313" key="3">
    <source>
        <dbReference type="Proteomes" id="UP000594008"/>
    </source>
</evidence>
<sequence>MTEPVSLIVSQTPVPRMAVGPTKATEPHLAVVYATASGEVACFEGRPMKPSQQMFSKYRTRYEVDMRAYQRSALLGRNPLVSRDGVHAFEVTVDFAFRVDGWKGAEDFVRSGLRDPLPVVHGHLVSLFHGAGQRFAIEDSFGLQHHLNQLCAQPVVFQEGLKLYGCQVHVRPDAKSLSHLESLIEAGRREHLGAAEHVPNRGAVVRQIEIETIQQQAQIQATARQADALADTLTTSDGLIRHYLVTHPHDAAGAFEMRRQLEEARAATAELQNQRALGLFQVMAEKGLIQAGDLEHMRRQLTGTVGRATGGDGALPPPATPQLTTARPWDPPQLPPAGPAEPAQAPPGYAPTLVSPTVTPEPGVTPQAGVTPEGFTPRAGAGPAAPPGPPTTTAPTALIYLVVDESLDRACLDELQRGLDALHSALSAAPHLSRVLRLGVLGMAATTEQRLSLAEVGPGTRTALLVGRRGLSYSHAFRTLRPLIGQDVTVVKNDGARVLRPLVYFLTGGAPDEGNTWRGDHHDLTDTDRNRAAPHLIALGFGRAETQAVRAVATRPELGFMAAPHQDAASAAHSCAAFLRDSVVGYGQRLASGEANFSINPPDGFRRAEDAL</sequence>
<dbReference type="Proteomes" id="UP000594008">
    <property type="component" value="Chromosome"/>
</dbReference>
<reference evidence="2 3" key="1">
    <citation type="submission" date="2020-10" db="EMBL/GenBank/DDBJ databases">
        <title>Streptomyces chromofuscus complate genome analysis.</title>
        <authorList>
            <person name="Anwar N."/>
        </authorList>
    </citation>
    <scope>NUCLEOTIDE SEQUENCE [LARGE SCALE GENOMIC DNA]</scope>
    <source>
        <strain evidence="2 3">DSM 40273</strain>
    </source>
</reference>
<gene>
    <name evidence="2" type="ORF">IPT68_25900</name>
</gene>
<proteinExistence type="predicted"/>
<organism evidence="2 3">
    <name type="scientific">Streptomyces chromofuscus</name>
    <dbReference type="NCBI Taxonomy" id="42881"/>
    <lineage>
        <taxon>Bacteria</taxon>
        <taxon>Bacillati</taxon>
        <taxon>Actinomycetota</taxon>
        <taxon>Actinomycetes</taxon>
        <taxon>Kitasatosporales</taxon>
        <taxon>Streptomycetaceae</taxon>
        <taxon>Streptomyces</taxon>
    </lineage>
</organism>
<dbReference type="KEGG" id="schf:IPT68_25900"/>
<keyword evidence="3" id="KW-1185">Reference proteome</keyword>
<evidence type="ECO:0000256" key="1">
    <source>
        <dbReference type="SAM" id="MobiDB-lite"/>
    </source>
</evidence>
<dbReference type="RefSeq" id="WP_189701169.1">
    <property type="nucleotide sequence ID" value="NZ_BMTA01000024.1"/>
</dbReference>
<evidence type="ECO:0000313" key="2">
    <source>
        <dbReference type="EMBL" id="QOV43173.1"/>
    </source>
</evidence>
<dbReference type="EMBL" id="CP063374">
    <property type="protein sequence ID" value="QOV43173.1"/>
    <property type="molecule type" value="Genomic_DNA"/>
</dbReference>
<protein>
    <recommendedName>
        <fullName evidence="4">LigA protein</fullName>
    </recommendedName>
</protein>
<dbReference type="AlphaFoldDB" id="A0A7M2T5K2"/>
<accession>A0A7M2T5K2</accession>